<reference evidence="2 3" key="1">
    <citation type="submission" date="2023-10" db="EMBL/GenBank/DDBJ databases">
        <title>Noviherbaspirillum sp. CPCC 100848 genome assembly.</title>
        <authorList>
            <person name="Li X.Y."/>
            <person name="Fang X.M."/>
        </authorList>
    </citation>
    <scope>NUCLEOTIDE SEQUENCE [LARGE SCALE GENOMIC DNA]</scope>
    <source>
        <strain evidence="2 3">CPCC 100848</strain>
    </source>
</reference>
<organism evidence="2 3">
    <name type="scientific">Noviherbaspirillum album</name>
    <dbReference type="NCBI Taxonomy" id="3080276"/>
    <lineage>
        <taxon>Bacteria</taxon>
        <taxon>Pseudomonadati</taxon>
        <taxon>Pseudomonadota</taxon>
        <taxon>Betaproteobacteria</taxon>
        <taxon>Burkholderiales</taxon>
        <taxon>Oxalobacteraceae</taxon>
        <taxon>Noviherbaspirillum</taxon>
    </lineage>
</organism>
<dbReference type="Gene3D" id="1.10.150.130">
    <property type="match status" value="1"/>
</dbReference>
<protein>
    <submittedName>
        <fullName evidence="2">Phage integrase family protein</fullName>
    </submittedName>
</protein>
<comment type="caution">
    <text evidence="2">The sequence shown here is derived from an EMBL/GenBank/DDBJ whole genome shotgun (WGS) entry which is preliminary data.</text>
</comment>
<evidence type="ECO:0000313" key="3">
    <source>
        <dbReference type="Proteomes" id="UP001352263"/>
    </source>
</evidence>
<dbReference type="InterPro" id="IPR011010">
    <property type="entry name" value="DNA_brk_join_enz"/>
</dbReference>
<proteinExistence type="predicted"/>
<accession>A0ABU6JKL5</accession>
<dbReference type="InterPro" id="IPR010998">
    <property type="entry name" value="Integrase_recombinase_N"/>
</dbReference>
<name>A0ABU6JKL5_9BURK</name>
<dbReference type="InterPro" id="IPR022169">
    <property type="entry name" value="DUF3701"/>
</dbReference>
<evidence type="ECO:0000313" key="2">
    <source>
        <dbReference type="EMBL" id="MEC4723719.1"/>
    </source>
</evidence>
<sequence length="639" mass="72466">MSDNRQKPRLRKSRKLHLGHIAFMRAVVQGLDTYESWNRYLRLEGEHQDRKLVNRTVQWIRDEFAAAAKRHARPGTARLVGIDAQKSETRQAKIPTLEEFANDNDLADFSEAEQLEHFIARYGRQSTRQTRRSQLIAKQLAALDWLERLVVEPPKADDLIDAWLHPDLAAHLKSVDIRTLKQLADRINGLGHHWSNGVPAIGKNKADRIVDWLNLHATSTGLSIGKHVGIPRKRLDRHSLAGIVAPTTAVVPLDKLIIPAELDGSEGDCRLPQAQCRMAAQNDRDAIACWVRSKSRHEVGPRALSEESEAVDTPISILLSRPMTNTQRAYWKEAERFMLWAVLVRKRALSSMNPQDCEAYVAFLANPVPLRQWCGPRSRERWSPLWRPFEGPLSQSACRQAVVILKNLYRYMEENRYLANNPWHDIRLPKNEIAVVKSRSFTTAQWAFLEQRLHELPDTSAHRRLRVALYLFYETGMPLKEALDARVGHLRVVAQGSANQVDAYSPAASRAEHHLEGVRDVIAISSRLGEELSGYLVSRGFHPDLAHPSNRHVHVLGKATDIIKRAPWSPERLRRPDPAAGISANTLYLQVKTFLKNCAQAIAPMDPDTAKQFTAASSHWLRRTQAAQHPKGQEREAID</sequence>
<dbReference type="SUPFAM" id="SSF56349">
    <property type="entry name" value="DNA breaking-rejoining enzymes"/>
    <property type="match status" value="1"/>
</dbReference>
<keyword evidence="1" id="KW-0238">DNA-binding</keyword>
<dbReference type="Proteomes" id="UP001352263">
    <property type="component" value="Unassembled WGS sequence"/>
</dbReference>
<dbReference type="Pfam" id="PF12482">
    <property type="entry name" value="DUF3701"/>
    <property type="match status" value="1"/>
</dbReference>
<evidence type="ECO:0000256" key="1">
    <source>
        <dbReference type="ARBA" id="ARBA00023125"/>
    </source>
</evidence>
<dbReference type="RefSeq" id="WP_326510322.1">
    <property type="nucleotide sequence ID" value="NZ_JAWIIV010000071.1"/>
</dbReference>
<keyword evidence="3" id="KW-1185">Reference proteome</keyword>
<gene>
    <name evidence="2" type="ORF">RY831_31850</name>
</gene>
<dbReference type="EMBL" id="JAWIIV010000071">
    <property type="protein sequence ID" value="MEC4723719.1"/>
    <property type="molecule type" value="Genomic_DNA"/>
</dbReference>